<dbReference type="Proteomes" id="UP000593575">
    <property type="component" value="Unassembled WGS sequence"/>
</dbReference>
<feature type="region of interest" description="Disordered" evidence="1">
    <location>
        <begin position="1"/>
        <end position="37"/>
    </location>
</feature>
<name>A0A7J9JNT0_9ROSI</name>
<keyword evidence="3" id="KW-1185">Reference proteome</keyword>
<evidence type="ECO:0000256" key="1">
    <source>
        <dbReference type="SAM" id="MobiDB-lite"/>
    </source>
</evidence>
<dbReference type="EMBL" id="JABFAE010000009">
    <property type="protein sequence ID" value="MBA0835834.1"/>
    <property type="molecule type" value="Genomic_DNA"/>
</dbReference>
<dbReference type="AlphaFoldDB" id="A0A7J9JNT0"/>
<proteinExistence type="predicted"/>
<protein>
    <submittedName>
        <fullName evidence="2">Uncharacterized protein</fullName>
    </submittedName>
</protein>
<sequence>MPELRSRARRDRASVNPNPKPNPIDILPKPDTNTGKNTSSLFALARREPDWLVNRKTRSLLPLVITSLKATTTNTIIA</sequence>
<evidence type="ECO:0000313" key="3">
    <source>
        <dbReference type="Proteomes" id="UP000593575"/>
    </source>
</evidence>
<reference evidence="2 3" key="1">
    <citation type="journal article" date="2019" name="Genome Biol. Evol.">
        <title>Insights into the evolution of the New World diploid cottons (Gossypium, subgenus Houzingenia) based on genome sequencing.</title>
        <authorList>
            <person name="Grover C.E."/>
            <person name="Arick M.A. 2nd"/>
            <person name="Thrash A."/>
            <person name="Conover J.L."/>
            <person name="Sanders W.S."/>
            <person name="Peterson D.G."/>
            <person name="Frelichowski J.E."/>
            <person name="Scheffler J.A."/>
            <person name="Scheffler B.E."/>
            <person name="Wendel J.F."/>
        </authorList>
    </citation>
    <scope>NUCLEOTIDE SEQUENCE [LARGE SCALE GENOMIC DNA]</scope>
    <source>
        <strain evidence="2">6</strain>
        <tissue evidence="2">Leaf</tissue>
    </source>
</reference>
<evidence type="ECO:0000313" key="2">
    <source>
        <dbReference type="EMBL" id="MBA0835834.1"/>
    </source>
</evidence>
<gene>
    <name evidence="2" type="ORF">Goarm_008088</name>
</gene>
<comment type="caution">
    <text evidence="2">The sequence shown here is derived from an EMBL/GenBank/DDBJ whole genome shotgun (WGS) entry which is preliminary data.</text>
</comment>
<organism evidence="2 3">
    <name type="scientific">Gossypium armourianum</name>
    <dbReference type="NCBI Taxonomy" id="34283"/>
    <lineage>
        <taxon>Eukaryota</taxon>
        <taxon>Viridiplantae</taxon>
        <taxon>Streptophyta</taxon>
        <taxon>Embryophyta</taxon>
        <taxon>Tracheophyta</taxon>
        <taxon>Spermatophyta</taxon>
        <taxon>Magnoliopsida</taxon>
        <taxon>eudicotyledons</taxon>
        <taxon>Gunneridae</taxon>
        <taxon>Pentapetalae</taxon>
        <taxon>rosids</taxon>
        <taxon>malvids</taxon>
        <taxon>Malvales</taxon>
        <taxon>Malvaceae</taxon>
        <taxon>Malvoideae</taxon>
        <taxon>Gossypium</taxon>
    </lineage>
</organism>
<accession>A0A7J9JNT0</accession>